<dbReference type="InterPro" id="IPR036390">
    <property type="entry name" value="WH_DNA-bd_sf"/>
</dbReference>
<dbReference type="SUPFAM" id="SSF46785">
    <property type="entry name" value="Winged helix' DNA-binding domain"/>
    <property type="match status" value="1"/>
</dbReference>
<keyword evidence="1" id="KW-0175">Coiled coil</keyword>
<dbReference type="AlphaFoldDB" id="D1Z0A4"/>
<keyword evidence="3" id="KW-1185">Reference proteome</keyword>
<organism evidence="2 3">
    <name type="scientific">Methanocella paludicola (strain DSM 17711 / JCM 13418 / NBRC 101707 / SANAE)</name>
    <dbReference type="NCBI Taxonomy" id="304371"/>
    <lineage>
        <taxon>Archaea</taxon>
        <taxon>Methanobacteriati</taxon>
        <taxon>Methanobacteriota</taxon>
        <taxon>Stenosarchaea group</taxon>
        <taxon>Methanomicrobia</taxon>
        <taxon>Methanocellales</taxon>
        <taxon>Methanocellaceae</taxon>
        <taxon>Methanocella</taxon>
    </lineage>
</organism>
<sequence length="202" mass="23300">MPEKPDPAIREVMVVDDPEAMKLLLTGKYTGIMDLIDSHEMSVSDIARTLKINPGSAHYHLKELEKYGLVKIVREETKGNLVKKFYRTSARMIYLDGSRFKAVGGEDPMHGYREQLAGMLGPFGYDISGEMVGPFNDIMQRYDKRKKQLLREIQDVRVDPDNNMLASDAYFVALMLKETEDEEMRALREELRVLLEKIRDRI</sequence>
<reference evidence="2 3" key="2">
    <citation type="journal article" date="2008" name="Int. J. Syst. Evol. Microbiol.">
        <title>Methanocella paludicola gen. nov., sp. nov., a methane-producing archaeon, the first isolate of the lineage 'Rice Cluster I', and proposal of the new archaeal order Methanocellales ord. nov.</title>
        <authorList>
            <person name="Sakai S."/>
            <person name="Imachi H."/>
            <person name="Hanada S."/>
            <person name="Ohashi A."/>
            <person name="Harada H."/>
            <person name="Kamagata Y."/>
        </authorList>
    </citation>
    <scope>NUCLEOTIDE SEQUENCE [LARGE SCALE GENOMIC DNA]</scope>
    <source>
        <strain evidence="3">DSM 17711 / JCM 13418 / NBRC 101707 / SANAE</strain>
    </source>
</reference>
<name>D1Z0A4_METPS</name>
<evidence type="ECO:0000313" key="3">
    <source>
        <dbReference type="Proteomes" id="UP000001882"/>
    </source>
</evidence>
<gene>
    <name evidence="2" type="ordered locus">MCP_2054</name>
</gene>
<dbReference type="OrthoDB" id="379442at2157"/>
<reference evidence="2 3" key="1">
    <citation type="journal article" date="2007" name="Appl. Environ. Microbiol.">
        <title>Isolation of key methanogens for global methane emission from rice paddy fields: a novel isolate affiliated with the clone cluster rice cluster I.</title>
        <authorList>
            <person name="Sakai S."/>
            <person name="Imachi H."/>
            <person name="Sekiguchi Y."/>
            <person name="Ohashi A."/>
            <person name="Harada H."/>
            <person name="Kamagata Y."/>
        </authorList>
    </citation>
    <scope>NUCLEOTIDE SEQUENCE [LARGE SCALE GENOMIC DNA]</scope>
    <source>
        <strain evidence="3">DSM 17711 / JCM 13418 / NBRC 101707 / SANAE</strain>
    </source>
</reference>
<dbReference type="eggNOG" id="arCOG01687">
    <property type="taxonomic scope" value="Archaea"/>
</dbReference>
<dbReference type="CDD" id="cd00090">
    <property type="entry name" value="HTH_ARSR"/>
    <property type="match status" value="1"/>
</dbReference>
<dbReference type="KEGG" id="mpd:MCP_2054"/>
<proteinExistence type="predicted"/>
<dbReference type="InterPro" id="IPR036388">
    <property type="entry name" value="WH-like_DNA-bd_sf"/>
</dbReference>
<accession>D1Z0A4</accession>
<feature type="coiled-coil region" evidence="1">
    <location>
        <begin position="139"/>
        <end position="197"/>
    </location>
</feature>
<dbReference type="Gene3D" id="1.10.10.10">
    <property type="entry name" value="Winged helix-like DNA-binding domain superfamily/Winged helix DNA-binding domain"/>
    <property type="match status" value="1"/>
</dbReference>
<dbReference type="InterPro" id="IPR011991">
    <property type="entry name" value="ArsR-like_HTH"/>
</dbReference>
<dbReference type="Proteomes" id="UP000001882">
    <property type="component" value="Chromosome"/>
</dbReference>
<reference evidence="3" key="3">
    <citation type="journal article" date="2011" name="PLoS ONE">
        <title>Genome sequence of a mesophilic hydrogenotrophic methanogen Methanocella paludicola, the first cultivated representative of the order Methanocellales.</title>
        <authorList>
            <person name="Sakai S."/>
            <person name="Takaki Y."/>
            <person name="Shimamura S."/>
            <person name="Sekine M."/>
            <person name="Tajima T."/>
            <person name="Kosugi H."/>
            <person name="Ichikawa N."/>
            <person name="Tasumi E."/>
            <person name="Hiraki A.T."/>
            <person name="Shimizu A."/>
            <person name="Kato Y."/>
            <person name="Nishiko R."/>
            <person name="Mori K."/>
            <person name="Fujita N."/>
            <person name="Imachi H."/>
            <person name="Takai K."/>
        </authorList>
    </citation>
    <scope>NUCLEOTIDE SEQUENCE [LARGE SCALE GENOMIC DNA]</scope>
    <source>
        <strain evidence="3">DSM 17711 / JCM 13418 / NBRC 101707 / SANAE</strain>
    </source>
</reference>
<dbReference type="InParanoid" id="D1Z0A4"/>
<evidence type="ECO:0000256" key="1">
    <source>
        <dbReference type="SAM" id="Coils"/>
    </source>
</evidence>
<dbReference type="STRING" id="304371.MCP_2054"/>
<dbReference type="GeneID" id="8681911"/>
<protein>
    <submittedName>
        <fullName evidence="2">ArsR family transcriptional regulator</fullName>
    </submittedName>
</protein>
<evidence type="ECO:0000313" key="2">
    <source>
        <dbReference type="EMBL" id="BAI62126.1"/>
    </source>
</evidence>
<dbReference type="EMBL" id="AP011532">
    <property type="protein sequence ID" value="BAI62126.1"/>
    <property type="molecule type" value="Genomic_DNA"/>
</dbReference>
<dbReference type="RefSeq" id="WP_012900800.1">
    <property type="nucleotide sequence ID" value="NC_013665.1"/>
</dbReference>
<dbReference type="Pfam" id="PF12840">
    <property type="entry name" value="HTH_20"/>
    <property type="match status" value="1"/>
</dbReference>